<gene>
    <name evidence="4" type="primary">LOC105047220</name>
</gene>
<feature type="transmembrane region" description="Helical" evidence="2">
    <location>
        <begin position="51"/>
        <end position="71"/>
    </location>
</feature>
<sequence length="263" mass="29619">MRYLQLPRVTADNPTSPSSLLIFPLPSDPAMDPVKAEKETAMRRYRRLRKIAKLFHLLLEAFAALLFLSWFSARLPAAARFSGDFLRRLAAVILSPRFVFLLGNAIVLVLFAKSRHLASSADGSDGDLYDQFLESRRRIGFSPPPPTPTVASPEEVVFEDKAVCMESRPCRRSRSEKIERRRRSVELRRVVSDVGPNGEKPPPPPPAVATAEVKEDSETSADDAEEFRRTIEAFIAKQVRFLREESMAVVSAEEPQDHRNAIF</sequence>
<dbReference type="GeneID" id="105047220"/>
<keyword evidence="2" id="KW-1133">Transmembrane helix</keyword>
<feature type="region of interest" description="Disordered" evidence="1">
    <location>
        <begin position="189"/>
        <end position="225"/>
    </location>
</feature>
<dbReference type="InParanoid" id="A0A6I9RJU2"/>
<dbReference type="PANTHER" id="PTHR33640:SF8">
    <property type="entry name" value="TRANSMEMBRANE PROTEIN"/>
    <property type="match status" value="1"/>
</dbReference>
<organism evidence="3 4">
    <name type="scientific">Elaeis guineensis var. tenera</name>
    <name type="common">Oil palm</name>
    <dbReference type="NCBI Taxonomy" id="51953"/>
    <lineage>
        <taxon>Eukaryota</taxon>
        <taxon>Viridiplantae</taxon>
        <taxon>Streptophyta</taxon>
        <taxon>Embryophyta</taxon>
        <taxon>Tracheophyta</taxon>
        <taxon>Spermatophyta</taxon>
        <taxon>Magnoliopsida</taxon>
        <taxon>Liliopsida</taxon>
        <taxon>Arecaceae</taxon>
        <taxon>Arecoideae</taxon>
        <taxon>Cocoseae</taxon>
        <taxon>Elaeidinae</taxon>
        <taxon>Elaeis</taxon>
    </lineage>
</organism>
<keyword evidence="2" id="KW-0472">Membrane</keyword>
<dbReference type="PANTHER" id="PTHR33640">
    <property type="entry name" value="TRANSMEMBRANE PROTEIN"/>
    <property type="match status" value="1"/>
</dbReference>
<evidence type="ECO:0000313" key="4">
    <source>
        <dbReference type="RefSeq" id="XP_010924339.2"/>
    </source>
</evidence>
<evidence type="ECO:0000313" key="3">
    <source>
        <dbReference type="Proteomes" id="UP000504607"/>
    </source>
</evidence>
<keyword evidence="3" id="KW-1185">Reference proteome</keyword>
<accession>A0A6I9RJU2</accession>
<proteinExistence type="predicted"/>
<reference evidence="4" key="1">
    <citation type="submission" date="2025-08" db="UniProtKB">
        <authorList>
            <consortium name="RefSeq"/>
        </authorList>
    </citation>
    <scope>IDENTIFICATION</scope>
</reference>
<dbReference type="KEGG" id="egu:105047220"/>
<evidence type="ECO:0000256" key="1">
    <source>
        <dbReference type="SAM" id="MobiDB-lite"/>
    </source>
</evidence>
<dbReference type="OrthoDB" id="1095087at2759"/>
<name>A0A6I9RJU2_ELAGV</name>
<protein>
    <submittedName>
        <fullName evidence="4">Uncharacterized protein LOC105047220</fullName>
    </submittedName>
</protein>
<evidence type="ECO:0000256" key="2">
    <source>
        <dbReference type="SAM" id="Phobius"/>
    </source>
</evidence>
<dbReference type="AlphaFoldDB" id="A0A6I9RJU2"/>
<feature type="transmembrane region" description="Helical" evidence="2">
    <location>
        <begin position="91"/>
        <end position="112"/>
    </location>
</feature>
<dbReference type="FunCoup" id="A0A6I9RJU2">
    <property type="interactions" value="1342"/>
</dbReference>
<dbReference type="RefSeq" id="XP_010924339.2">
    <property type="nucleotide sequence ID" value="XM_010926037.3"/>
</dbReference>
<keyword evidence="2" id="KW-0812">Transmembrane</keyword>
<dbReference type="Proteomes" id="UP000504607">
    <property type="component" value="Chromosome 6"/>
</dbReference>